<evidence type="ECO:0000256" key="2">
    <source>
        <dbReference type="SAM" id="MobiDB-lite"/>
    </source>
</evidence>
<accession>A0A4C1UI54</accession>
<feature type="region of interest" description="Disordered" evidence="2">
    <location>
        <begin position="64"/>
        <end position="134"/>
    </location>
</feature>
<name>A0A4C1UI54_EUMVA</name>
<dbReference type="EMBL" id="BGZK01000176">
    <property type="protein sequence ID" value="GBP26105.1"/>
    <property type="molecule type" value="Genomic_DNA"/>
</dbReference>
<feature type="domain" description="HTH psq-type" evidence="3">
    <location>
        <begin position="16"/>
        <end position="52"/>
    </location>
</feature>
<evidence type="ECO:0000313" key="5">
    <source>
        <dbReference type="Proteomes" id="UP000299102"/>
    </source>
</evidence>
<gene>
    <name evidence="4" type="ORF">EVAR_15118_1</name>
</gene>
<dbReference type="InterPro" id="IPR007889">
    <property type="entry name" value="HTH_Psq"/>
</dbReference>
<comment type="caution">
    <text evidence="4">The sequence shown here is derived from an EMBL/GenBank/DDBJ whole genome shotgun (WGS) entry which is preliminary data.</text>
</comment>
<dbReference type="GO" id="GO:0003677">
    <property type="term" value="F:DNA binding"/>
    <property type="evidence" value="ECO:0007669"/>
    <property type="project" value="InterPro"/>
</dbReference>
<sequence length="170" mass="18738">MVKNYKRTTNRGDWSEEVMRNAVDSVVQGKMGYYLAAKTFGVPQTTLERKVKMLCESSKENASVRPQIGVPVASGANAQLTPGSGPQCTPRRGAAGSDANSPRLPHSPRARASAKNLRQSCRRGRAQRPGDKRRPSCVRVCYRTRAPRFALRPGPACTFCDYPQFIEIPD</sequence>
<evidence type="ECO:0000259" key="3">
    <source>
        <dbReference type="Pfam" id="PF05225"/>
    </source>
</evidence>
<dbReference type="SUPFAM" id="SSF46689">
    <property type="entry name" value="Homeodomain-like"/>
    <property type="match status" value="1"/>
</dbReference>
<protein>
    <recommendedName>
        <fullName evidence="3">HTH psq-type domain-containing protein</fullName>
    </recommendedName>
</protein>
<dbReference type="InterPro" id="IPR009057">
    <property type="entry name" value="Homeodomain-like_sf"/>
</dbReference>
<evidence type="ECO:0000256" key="1">
    <source>
        <dbReference type="ARBA" id="ARBA00004123"/>
    </source>
</evidence>
<dbReference type="Proteomes" id="UP000299102">
    <property type="component" value="Unassembled WGS sequence"/>
</dbReference>
<keyword evidence="5" id="KW-1185">Reference proteome</keyword>
<dbReference type="AlphaFoldDB" id="A0A4C1UI54"/>
<organism evidence="4 5">
    <name type="scientific">Eumeta variegata</name>
    <name type="common">Bagworm moth</name>
    <name type="synonym">Eumeta japonica</name>
    <dbReference type="NCBI Taxonomy" id="151549"/>
    <lineage>
        <taxon>Eukaryota</taxon>
        <taxon>Metazoa</taxon>
        <taxon>Ecdysozoa</taxon>
        <taxon>Arthropoda</taxon>
        <taxon>Hexapoda</taxon>
        <taxon>Insecta</taxon>
        <taxon>Pterygota</taxon>
        <taxon>Neoptera</taxon>
        <taxon>Endopterygota</taxon>
        <taxon>Lepidoptera</taxon>
        <taxon>Glossata</taxon>
        <taxon>Ditrysia</taxon>
        <taxon>Tineoidea</taxon>
        <taxon>Psychidae</taxon>
        <taxon>Oiketicinae</taxon>
        <taxon>Eumeta</taxon>
    </lineage>
</organism>
<reference evidence="4 5" key="1">
    <citation type="journal article" date="2019" name="Commun. Biol.">
        <title>The bagworm genome reveals a unique fibroin gene that provides high tensile strength.</title>
        <authorList>
            <person name="Kono N."/>
            <person name="Nakamura H."/>
            <person name="Ohtoshi R."/>
            <person name="Tomita M."/>
            <person name="Numata K."/>
            <person name="Arakawa K."/>
        </authorList>
    </citation>
    <scope>NUCLEOTIDE SEQUENCE [LARGE SCALE GENOMIC DNA]</scope>
</reference>
<dbReference type="GO" id="GO:0005634">
    <property type="term" value="C:nucleus"/>
    <property type="evidence" value="ECO:0007669"/>
    <property type="project" value="UniProtKB-SubCell"/>
</dbReference>
<comment type="subcellular location">
    <subcellularLocation>
        <location evidence="1">Nucleus</location>
    </subcellularLocation>
</comment>
<dbReference type="Gene3D" id="1.10.10.60">
    <property type="entry name" value="Homeodomain-like"/>
    <property type="match status" value="1"/>
</dbReference>
<dbReference type="OrthoDB" id="6115549at2759"/>
<dbReference type="Pfam" id="PF05225">
    <property type="entry name" value="HTH_psq"/>
    <property type="match status" value="1"/>
</dbReference>
<proteinExistence type="predicted"/>
<evidence type="ECO:0000313" key="4">
    <source>
        <dbReference type="EMBL" id="GBP26105.1"/>
    </source>
</evidence>
<feature type="compositionally biased region" description="Polar residues" evidence="2">
    <location>
        <begin position="76"/>
        <end position="87"/>
    </location>
</feature>